<dbReference type="Proteomes" id="UP000799536">
    <property type="component" value="Unassembled WGS sequence"/>
</dbReference>
<reference evidence="1" key="1">
    <citation type="journal article" date="2020" name="Stud. Mycol.">
        <title>101 Dothideomycetes genomes: a test case for predicting lifestyles and emergence of pathogens.</title>
        <authorList>
            <person name="Haridas S."/>
            <person name="Albert R."/>
            <person name="Binder M."/>
            <person name="Bloem J."/>
            <person name="Labutti K."/>
            <person name="Salamov A."/>
            <person name="Andreopoulos B."/>
            <person name="Baker S."/>
            <person name="Barry K."/>
            <person name="Bills G."/>
            <person name="Bluhm B."/>
            <person name="Cannon C."/>
            <person name="Castanera R."/>
            <person name="Culley D."/>
            <person name="Daum C."/>
            <person name="Ezra D."/>
            <person name="Gonzalez J."/>
            <person name="Henrissat B."/>
            <person name="Kuo A."/>
            <person name="Liang C."/>
            <person name="Lipzen A."/>
            <person name="Lutzoni F."/>
            <person name="Magnuson J."/>
            <person name="Mondo S."/>
            <person name="Nolan M."/>
            <person name="Ohm R."/>
            <person name="Pangilinan J."/>
            <person name="Park H.-J."/>
            <person name="Ramirez L."/>
            <person name="Alfaro M."/>
            <person name="Sun H."/>
            <person name="Tritt A."/>
            <person name="Yoshinaga Y."/>
            <person name="Zwiers L.-H."/>
            <person name="Turgeon B."/>
            <person name="Goodwin S."/>
            <person name="Spatafora J."/>
            <person name="Crous P."/>
            <person name="Grigoriev I."/>
        </authorList>
    </citation>
    <scope>NUCLEOTIDE SEQUENCE</scope>
    <source>
        <strain evidence="1">ATCC 74209</strain>
    </source>
</reference>
<organism evidence="1 2">
    <name type="scientific">Delitschia confertaspora ATCC 74209</name>
    <dbReference type="NCBI Taxonomy" id="1513339"/>
    <lineage>
        <taxon>Eukaryota</taxon>
        <taxon>Fungi</taxon>
        <taxon>Dikarya</taxon>
        <taxon>Ascomycota</taxon>
        <taxon>Pezizomycotina</taxon>
        <taxon>Dothideomycetes</taxon>
        <taxon>Pleosporomycetidae</taxon>
        <taxon>Pleosporales</taxon>
        <taxon>Delitschiaceae</taxon>
        <taxon>Delitschia</taxon>
    </lineage>
</organism>
<accession>A0A9P4JM47</accession>
<dbReference type="InterPro" id="IPR029040">
    <property type="entry name" value="RPABC4/Spt4"/>
</dbReference>
<sequence>MLGVLISLGLYINTRVVRWTGTDFSPLFLSPPAHSDTHIDPNFKIRYNVAAVEERSANQQQDRAAGRTVFQWGLECEKDMELVRGAPSRCKSCANRVLQRKRTSKMIQLRVG</sequence>
<comment type="caution">
    <text evidence="1">The sequence shown here is derived from an EMBL/GenBank/DDBJ whole genome shotgun (WGS) entry which is preliminary data.</text>
</comment>
<dbReference type="AlphaFoldDB" id="A0A9P4JM47"/>
<protein>
    <submittedName>
        <fullName evidence="1">Uncharacterized protein</fullName>
    </submittedName>
</protein>
<proteinExistence type="predicted"/>
<name>A0A9P4JM47_9PLEO</name>
<dbReference type="EMBL" id="ML994062">
    <property type="protein sequence ID" value="KAF2199669.1"/>
    <property type="molecule type" value="Genomic_DNA"/>
</dbReference>
<evidence type="ECO:0000313" key="2">
    <source>
        <dbReference type="Proteomes" id="UP000799536"/>
    </source>
</evidence>
<gene>
    <name evidence="1" type="ORF">GQ43DRAFT_442262</name>
</gene>
<evidence type="ECO:0000313" key="1">
    <source>
        <dbReference type="EMBL" id="KAF2199669.1"/>
    </source>
</evidence>
<keyword evidence="2" id="KW-1185">Reference proteome</keyword>
<dbReference type="SUPFAM" id="SSF63393">
    <property type="entry name" value="RNA polymerase subunits"/>
    <property type="match status" value="1"/>
</dbReference>
<dbReference type="Gene3D" id="2.20.28.30">
    <property type="entry name" value="RNA polymerase ii, chain L"/>
    <property type="match status" value="1"/>
</dbReference>